<feature type="domain" description="GST C-terminal" evidence="4">
    <location>
        <begin position="95"/>
        <end position="223"/>
    </location>
</feature>
<dbReference type="InterPro" id="IPR036249">
    <property type="entry name" value="Thioredoxin-like_sf"/>
</dbReference>
<dbReference type="Pfam" id="PF02798">
    <property type="entry name" value="GST_N"/>
    <property type="match status" value="1"/>
</dbReference>
<dbReference type="PROSITE" id="PS50405">
    <property type="entry name" value="GST_CTER"/>
    <property type="match status" value="1"/>
</dbReference>
<dbReference type="GO" id="GO:0016740">
    <property type="term" value="F:transferase activity"/>
    <property type="evidence" value="ECO:0007669"/>
    <property type="project" value="UniProtKB-KW"/>
</dbReference>
<keyword evidence="6" id="KW-1185">Reference proteome</keyword>
<comment type="similarity">
    <text evidence="1">Belongs to the GST superfamily.</text>
</comment>
<dbReference type="OrthoDB" id="422574at2759"/>
<dbReference type="FunFam" id="3.40.30.10:FF:000039">
    <property type="entry name" value="Glutathione S-transferase domain"/>
    <property type="match status" value="1"/>
</dbReference>
<dbReference type="PANTHER" id="PTHR44051">
    <property type="entry name" value="GLUTATHIONE S-TRANSFERASE-RELATED"/>
    <property type="match status" value="1"/>
</dbReference>
<dbReference type="Pfam" id="PF13410">
    <property type="entry name" value="GST_C_2"/>
    <property type="match status" value="1"/>
</dbReference>
<evidence type="ECO:0000256" key="1">
    <source>
        <dbReference type="ARBA" id="ARBA00007409"/>
    </source>
</evidence>
<evidence type="ECO:0000256" key="2">
    <source>
        <dbReference type="ARBA" id="ARBA00022679"/>
    </source>
</evidence>
<organism evidence="5 6">
    <name type="scientific">Gonium pectorale</name>
    <name type="common">Green alga</name>
    <dbReference type="NCBI Taxonomy" id="33097"/>
    <lineage>
        <taxon>Eukaryota</taxon>
        <taxon>Viridiplantae</taxon>
        <taxon>Chlorophyta</taxon>
        <taxon>core chlorophytes</taxon>
        <taxon>Chlorophyceae</taxon>
        <taxon>CS clade</taxon>
        <taxon>Chlamydomonadales</taxon>
        <taxon>Volvocaceae</taxon>
        <taxon>Gonium</taxon>
    </lineage>
</organism>
<dbReference type="PANTHER" id="PTHR44051:SF8">
    <property type="entry name" value="GLUTATHIONE S-TRANSFERASE GSTA"/>
    <property type="match status" value="1"/>
</dbReference>
<dbReference type="AlphaFoldDB" id="A0A150GBZ8"/>
<accession>A0A150GBZ8</accession>
<dbReference type="Proteomes" id="UP000075714">
    <property type="component" value="Unassembled WGS sequence"/>
</dbReference>
<sequence>MQVLRAPTSRCTASRATPAGARRTVAVKAQIKLYTNPGSRGKITEWYLAELNVPHELVFLDMRKGEHKTPAFLAINPFGKVPAMTDGDLPLFESGAILLHLANKYGKLSADELGTAAQWTLFANSTLSDAFFNDRQRPTQMPVMLRTLNDILSKKLYLTGDSFSVSDIAVGSYLLYLPLFFPDLDLTAHPAVWDYMQRIAERPTCPAPYKEALAEAMEAAARRQGASGGAGGGMMSKLFGKR</sequence>
<comment type="caution">
    <text evidence="5">The sequence shown here is derived from an EMBL/GenBank/DDBJ whole genome shotgun (WGS) entry which is preliminary data.</text>
</comment>
<dbReference type="SUPFAM" id="SSF47616">
    <property type="entry name" value="GST C-terminal domain-like"/>
    <property type="match status" value="1"/>
</dbReference>
<proteinExistence type="inferred from homology"/>
<dbReference type="InterPro" id="IPR010987">
    <property type="entry name" value="Glutathione-S-Trfase_C-like"/>
</dbReference>
<dbReference type="InterPro" id="IPR040079">
    <property type="entry name" value="Glutathione_S-Trfase"/>
</dbReference>
<gene>
    <name evidence="5" type="ORF">GPECTOR_36g80</name>
</gene>
<dbReference type="InterPro" id="IPR004045">
    <property type="entry name" value="Glutathione_S-Trfase_N"/>
</dbReference>
<dbReference type="SUPFAM" id="SSF52833">
    <property type="entry name" value="Thioredoxin-like"/>
    <property type="match status" value="1"/>
</dbReference>
<dbReference type="CDD" id="cd00299">
    <property type="entry name" value="GST_C_family"/>
    <property type="match status" value="1"/>
</dbReference>
<dbReference type="SFLD" id="SFLDS00019">
    <property type="entry name" value="Glutathione_Transferase_(cytos"/>
    <property type="match status" value="1"/>
</dbReference>
<dbReference type="SFLD" id="SFLDG00358">
    <property type="entry name" value="Main_(cytGST)"/>
    <property type="match status" value="1"/>
</dbReference>
<evidence type="ECO:0000313" key="5">
    <source>
        <dbReference type="EMBL" id="KXZ47358.1"/>
    </source>
</evidence>
<evidence type="ECO:0000313" key="6">
    <source>
        <dbReference type="Proteomes" id="UP000075714"/>
    </source>
</evidence>
<protein>
    <recommendedName>
        <fullName evidence="7">Glutathione S-transferase</fullName>
    </recommendedName>
</protein>
<dbReference type="STRING" id="33097.A0A150GBZ8"/>
<keyword evidence="2" id="KW-0808">Transferase</keyword>
<evidence type="ECO:0008006" key="7">
    <source>
        <dbReference type="Google" id="ProtNLM"/>
    </source>
</evidence>
<reference evidence="6" key="1">
    <citation type="journal article" date="2016" name="Nat. Commun.">
        <title>The Gonium pectorale genome demonstrates co-option of cell cycle regulation during the evolution of multicellularity.</title>
        <authorList>
            <person name="Hanschen E.R."/>
            <person name="Marriage T.N."/>
            <person name="Ferris P.J."/>
            <person name="Hamaji T."/>
            <person name="Toyoda A."/>
            <person name="Fujiyama A."/>
            <person name="Neme R."/>
            <person name="Noguchi H."/>
            <person name="Minakuchi Y."/>
            <person name="Suzuki M."/>
            <person name="Kawai-Toyooka H."/>
            <person name="Smith D.R."/>
            <person name="Sparks H."/>
            <person name="Anderson J."/>
            <person name="Bakaric R."/>
            <person name="Luria V."/>
            <person name="Karger A."/>
            <person name="Kirschner M.W."/>
            <person name="Durand P.M."/>
            <person name="Michod R.E."/>
            <person name="Nozaki H."/>
            <person name="Olson B.J."/>
        </authorList>
    </citation>
    <scope>NUCLEOTIDE SEQUENCE [LARGE SCALE GENOMIC DNA]</scope>
    <source>
        <strain evidence="6">NIES-2863</strain>
    </source>
</reference>
<name>A0A150GBZ8_GONPE</name>
<dbReference type="Gene3D" id="1.20.1050.10">
    <property type="match status" value="1"/>
</dbReference>
<feature type="domain" description="GST N-terminal" evidence="3">
    <location>
        <begin position="28"/>
        <end position="109"/>
    </location>
</feature>
<evidence type="ECO:0000259" key="3">
    <source>
        <dbReference type="PROSITE" id="PS50404"/>
    </source>
</evidence>
<dbReference type="InterPro" id="IPR036282">
    <property type="entry name" value="Glutathione-S-Trfase_C_sf"/>
</dbReference>
<dbReference type="EMBL" id="LSYV01000037">
    <property type="protein sequence ID" value="KXZ47358.1"/>
    <property type="molecule type" value="Genomic_DNA"/>
</dbReference>
<dbReference type="Gene3D" id="3.40.30.10">
    <property type="entry name" value="Glutaredoxin"/>
    <property type="match status" value="1"/>
</dbReference>
<dbReference type="CDD" id="cd03046">
    <property type="entry name" value="GST_N_GTT1_like"/>
    <property type="match status" value="1"/>
</dbReference>
<evidence type="ECO:0000259" key="4">
    <source>
        <dbReference type="PROSITE" id="PS50405"/>
    </source>
</evidence>
<dbReference type="PROSITE" id="PS50404">
    <property type="entry name" value="GST_NTER"/>
    <property type="match status" value="1"/>
</dbReference>